<dbReference type="eggNOG" id="COG3823">
    <property type="taxonomic scope" value="Bacteria"/>
</dbReference>
<dbReference type="GO" id="GO:0016603">
    <property type="term" value="F:glutaminyl-peptide cyclotransferase activity"/>
    <property type="evidence" value="ECO:0007669"/>
    <property type="project" value="InterPro"/>
</dbReference>
<accession>W0EWA3</accession>
<sequence>MGAYLNMTRRFYSALIVAATFAASCNNNGNNDNTTPEVDAPKANAVKNIGFSIIKTYPHDTTSYTQGLLVYKGKMYEGTGGDDSSVVSSKLSRLLETDVTTGKTLKALDIGKKYFGEGITILNDTIYQLTWTEHTVFVYDMNFKKIKEFPLNTEGWGLTNNGKELIASDGVTSNLYFYDPHTFQLLRTQSVSMNGDLINNINELEFIDGFVYANIYTTPYIVKIDPASGQVVGRIDITQIWDRIKQVDPDADVPNGIAYDPDTKKIYVTGKKWPELYEVQFGN</sequence>
<dbReference type="HOGENOM" id="CLU_060272_2_2_10"/>
<dbReference type="PANTHER" id="PTHR31270">
    <property type="entry name" value="GLUTAMINYL-PEPTIDE CYCLOTRANSFERASE"/>
    <property type="match status" value="1"/>
</dbReference>
<dbReference type="STRING" id="929713.NIASO_07690"/>
<dbReference type="AlphaFoldDB" id="W0EWA3"/>
<feature type="chain" id="PRO_5004788240" evidence="1">
    <location>
        <begin position="23"/>
        <end position="283"/>
    </location>
</feature>
<dbReference type="InterPro" id="IPR015943">
    <property type="entry name" value="WD40/YVTN_repeat-like_dom_sf"/>
</dbReference>
<keyword evidence="3" id="KW-1185">Reference proteome</keyword>
<dbReference type="Gene3D" id="2.130.10.10">
    <property type="entry name" value="YVTN repeat-like/Quinoprotein amine dehydrogenase"/>
    <property type="match status" value="1"/>
</dbReference>
<dbReference type="PANTHER" id="PTHR31270:SF1">
    <property type="entry name" value="GLUTAMINYL-PEPTIDE CYCLOTRANSFERASE"/>
    <property type="match status" value="1"/>
</dbReference>
<gene>
    <name evidence="2" type="ORF">NIASO_07690</name>
</gene>
<dbReference type="SUPFAM" id="SSF63825">
    <property type="entry name" value="YWTD domain"/>
    <property type="match status" value="1"/>
</dbReference>
<dbReference type="KEGG" id="nso:NIASO_07690"/>
<reference evidence="2 3" key="1">
    <citation type="submission" date="2013-12" db="EMBL/GenBank/DDBJ databases">
        <authorList>
            <consortium name="DOE Joint Genome Institute"/>
            <person name="Eisen J."/>
            <person name="Huntemann M."/>
            <person name="Han J."/>
            <person name="Chen A."/>
            <person name="Kyrpides N."/>
            <person name="Mavromatis K."/>
            <person name="Markowitz V."/>
            <person name="Palaniappan K."/>
            <person name="Ivanova N."/>
            <person name="Schaumberg A."/>
            <person name="Pati A."/>
            <person name="Liolios K."/>
            <person name="Nordberg H.P."/>
            <person name="Cantor M.N."/>
            <person name="Hua S.X."/>
            <person name="Woyke T."/>
        </authorList>
    </citation>
    <scope>NUCLEOTIDE SEQUENCE [LARGE SCALE GENOMIC DNA]</scope>
    <source>
        <strain evidence="3">DSM 19437</strain>
    </source>
</reference>
<evidence type="ECO:0000256" key="1">
    <source>
        <dbReference type="SAM" id="SignalP"/>
    </source>
</evidence>
<name>W0EWA3_9BACT</name>
<dbReference type="Pfam" id="PF05096">
    <property type="entry name" value="Glu_cyclase_2"/>
    <property type="match status" value="1"/>
</dbReference>
<dbReference type="Proteomes" id="UP000003586">
    <property type="component" value="Chromosome"/>
</dbReference>
<dbReference type="EMBL" id="CP007035">
    <property type="protein sequence ID" value="AHF15067.1"/>
    <property type="molecule type" value="Genomic_DNA"/>
</dbReference>
<keyword evidence="2" id="KW-0808">Transferase</keyword>
<protein>
    <submittedName>
        <fullName evidence="2">Glutamine cyclotransferase</fullName>
    </submittedName>
</protein>
<evidence type="ECO:0000313" key="3">
    <source>
        <dbReference type="Proteomes" id="UP000003586"/>
    </source>
</evidence>
<keyword evidence="1" id="KW-0732">Signal</keyword>
<evidence type="ECO:0000313" key="2">
    <source>
        <dbReference type="EMBL" id="AHF15067.1"/>
    </source>
</evidence>
<proteinExistence type="predicted"/>
<feature type="signal peptide" evidence="1">
    <location>
        <begin position="1"/>
        <end position="22"/>
    </location>
</feature>
<organism evidence="2 3">
    <name type="scientific">Niabella soli DSM 19437</name>
    <dbReference type="NCBI Taxonomy" id="929713"/>
    <lineage>
        <taxon>Bacteria</taxon>
        <taxon>Pseudomonadati</taxon>
        <taxon>Bacteroidota</taxon>
        <taxon>Chitinophagia</taxon>
        <taxon>Chitinophagales</taxon>
        <taxon>Chitinophagaceae</taxon>
        <taxon>Niabella</taxon>
    </lineage>
</organism>
<dbReference type="InterPro" id="IPR007788">
    <property type="entry name" value="QCT"/>
</dbReference>